<dbReference type="EMBL" id="BAAAFH010000002">
    <property type="protein sequence ID" value="GAA0873691.1"/>
    <property type="molecule type" value="Genomic_DNA"/>
</dbReference>
<evidence type="ECO:0000313" key="2">
    <source>
        <dbReference type="Proteomes" id="UP001501126"/>
    </source>
</evidence>
<gene>
    <name evidence="1" type="ORF">GCM10009118_00990</name>
</gene>
<dbReference type="RefSeq" id="WP_343783968.1">
    <property type="nucleotide sequence ID" value="NZ_BAAAFH010000002.1"/>
</dbReference>
<reference evidence="2" key="1">
    <citation type="journal article" date="2019" name="Int. J. Syst. Evol. Microbiol.">
        <title>The Global Catalogue of Microorganisms (GCM) 10K type strain sequencing project: providing services to taxonomists for standard genome sequencing and annotation.</title>
        <authorList>
            <consortium name="The Broad Institute Genomics Platform"/>
            <consortium name="The Broad Institute Genome Sequencing Center for Infectious Disease"/>
            <person name="Wu L."/>
            <person name="Ma J."/>
        </authorList>
    </citation>
    <scope>NUCLEOTIDE SEQUENCE [LARGE SCALE GENOMIC DNA]</scope>
    <source>
        <strain evidence="2">JCM 16083</strain>
    </source>
</reference>
<keyword evidence="2" id="KW-1185">Reference proteome</keyword>
<protein>
    <submittedName>
        <fullName evidence="1">Uncharacterized protein</fullName>
    </submittedName>
</protein>
<proteinExistence type="predicted"/>
<sequence>MIQQIRKHPVTKVLSVLLIYCILLPVVLVQQPVYSQVGPSQTETSGYTLGSTAGMVDEFTGDFSYSIPLLDVDGYPITISYNSNVSMFQDASWVGLGWDLNVGSVSRDMRGIPDDFNGEDKVERSIGMKDYETDGNKLGTRSGISVSFADGAGGGLGMSLLYGTYMNSYNGKGTTWDFGLNGTLNVGDHLNFNWGVGFSMDSQNGVGRNNSIGIGGDYAINGFQGGGGFTASSSFSSRQGLKSTHFGLSHSFSLKDKEVTQNGNTEKFSGGGIGMSHGSSYSLGTMTSVPKFDLPRLGYNETSTNSLKGVVRLTAIQFYGSFISTNYYFNDLITLNKQTISSPAYGYFHLGKGQQAKAATLPMMDFNRERDSEFSEEMVKLPFSAPTYDFFNVSAMGIAGSVRGHRNDVGTLRDPLVNIYNEGTNKEVEVTGGYSTPNGLILGATYSQGDVASAGKSGVWDNLLGVLFRWNAENKNGIEKEVFFKAVGEPTPRDMERWGDFAGEEPLRAKMYAAGDNIFMDSELEAPSSNQSLDVVSLMNAPSPEQVRANYYRPYTGDVYVSTLQKDKVRYKDEGDWINPVDIEINRVDGTLRKGHHISAFEATAVNGLQYYFDVPVYNMGESEIRFNAGGLAGTQNFYATTATGNVSYVPGVDNSWNNARGRNGFYEKTTIPGYAHSHLLSLMTSSDYVDRFGDGPTADDMGNYYKFNYTRIYDATTPYKWRFPYEANSAKLNQGHFSTPFDDVASYSFGEKEVWYAHSIETKNYIVEFHLNDPRSVKRKDGHGVNDENGGLDSDQDLRYLEKIVLYNRSDRTENGTNAIPLKVISFKYDYSLCPGTPSNSNTANGIPTDSGKLTLKSIHFSGGNSNEGKLAPYEFVYDQGGTFDNPSFSYLDMNRWGGYKPNNSSENNLDYPFAEQQLSLANAYAKAWKLKKIITPSSGAIAVEYEADRYTHTQDKKAMRTFKVLGMTTFPDFLVNGFANADEKLVNSSDRKQPFTILFFELDNSMGPITGTAAEKNQKITDLYFRDETTGKLLNELFFQFRVFVNPSVSDSYENILGFADIIKWMGVTEYGGNQIGYVLLKDEDIKDKEGSSNYKVNPIQKAAWQYARLNIPDVVYGNCNFNWSNPQVTNCDYSNDIDASVAFGSDLNKQLNKKGYCHSFDSDNSFIRLYDPRGYTIGGNSRVKSITYSDNWENMTSSEDASEYTWEYTYDHADLDNNDVVKKYTSGIAAYEPALGNVVNPFYSWSVYKNEIKQFPDETRFTVEPVGELLFPAPVVGYERVHIRFKERAGVTQNTVGSQETVFFTAKDKPTRVRFTPIDRSARVKRNNFFTSEEVLLQGLSQGYTVVTNDFHGKVKKVSVYDRDDNLIQLSNYVYDADNRVNMLDRSGGMNEEAIAMEYDIYADTRFIEHDASTMTIGGGIDLTWYIPLPILPMPIFNFSQAKTRKGFYAHTINKHLNRSAILNKVETTYLGSRNSAENLVWDRYSGMVIVSSLNDEFNDKLYSVSYPSHWYHTNFENRYSNETLTLSNVNLNNGTLTFSGTIPPLVNGDLVQISNGVTTETGWALTGGNGGNIINEDGDRFNTTSEQVDVKMMVSARKNRLTETMMQVTTKKNPVVGSSFLFPDEDILSVSAVEYDFNYDVPCPTDAGWPLINPIKINPFNQYGVYTSLYPVRQLAFQEERESVTDGIHKDAEIENYKPFYALNNGAWHKIYETGHPDLTTEGDYQRWRELQQITSFDEFAKPANVKDPLDVHAAVLYGYNKLFKLIPVASAVNAQTNQLVFEGFEEYGYLVSELVPSPANFDYYHFDFTVSNDSQVEITKEEKHSGLYSMKIEPGDSAYVSRWRTSLPCEDTVNRIVEGEYIAPVCDCIKRFSPYPGEYVLSTWVKQNTGAPDYTDVEVYVKINGTTYTMTPSGPVIDGWQRVEGRFTVPAIATIPVYVTIPNTTSDNLYVDDFRIHPVLSEMTTTVYHPDHLLPIATHDGYNYTTFYNYDENRRLVRVRVETVEGVKTISETETGIRKRYTNN</sequence>
<evidence type="ECO:0000313" key="1">
    <source>
        <dbReference type="EMBL" id="GAA0873691.1"/>
    </source>
</evidence>
<dbReference type="Proteomes" id="UP001501126">
    <property type="component" value="Unassembled WGS sequence"/>
</dbReference>
<dbReference type="Gene3D" id="2.60.120.260">
    <property type="entry name" value="Galactose-binding domain-like"/>
    <property type="match status" value="1"/>
</dbReference>
<accession>A0ABP3XWC2</accession>
<comment type="caution">
    <text evidence="1">The sequence shown here is derived from an EMBL/GenBank/DDBJ whole genome shotgun (WGS) entry which is preliminary data.</text>
</comment>
<organism evidence="1 2">
    <name type="scientific">Wandonia haliotis</name>
    <dbReference type="NCBI Taxonomy" id="574963"/>
    <lineage>
        <taxon>Bacteria</taxon>
        <taxon>Pseudomonadati</taxon>
        <taxon>Bacteroidota</taxon>
        <taxon>Flavobacteriia</taxon>
        <taxon>Flavobacteriales</taxon>
        <taxon>Crocinitomicaceae</taxon>
        <taxon>Wandonia</taxon>
    </lineage>
</organism>
<name>A0ABP3XWC2_9FLAO</name>